<dbReference type="EMBL" id="BOQT01000030">
    <property type="protein sequence ID" value="GIN23322.1"/>
    <property type="molecule type" value="Genomic_DNA"/>
</dbReference>
<evidence type="ECO:0008006" key="4">
    <source>
        <dbReference type="Google" id="ProtNLM"/>
    </source>
</evidence>
<keyword evidence="1" id="KW-0812">Transmembrane</keyword>
<organism evidence="2 3">
    <name type="scientific">Siminovitchia fordii</name>
    <dbReference type="NCBI Taxonomy" id="254759"/>
    <lineage>
        <taxon>Bacteria</taxon>
        <taxon>Bacillati</taxon>
        <taxon>Bacillota</taxon>
        <taxon>Bacilli</taxon>
        <taxon>Bacillales</taxon>
        <taxon>Bacillaceae</taxon>
        <taxon>Siminovitchia</taxon>
    </lineage>
</organism>
<evidence type="ECO:0000313" key="2">
    <source>
        <dbReference type="EMBL" id="GIN23322.1"/>
    </source>
</evidence>
<feature type="transmembrane region" description="Helical" evidence="1">
    <location>
        <begin position="70"/>
        <end position="93"/>
    </location>
</feature>
<feature type="transmembrane region" description="Helical" evidence="1">
    <location>
        <begin position="143"/>
        <end position="163"/>
    </location>
</feature>
<sequence>MKYVFYVLGILTFTLGISFTIQSDLGTSPFDALLVGLSVNVGLTVGSWEIIIALILIGCNSFLKRQRPEILGLLTAFITGVGIDMWLLLLHNWITPELWYSKVICFGIGMVVIGLGTATYLHTNFAPIPVDRLTLIILELTRTNIFFSRTFIYLAFLIMALILNGPIGVGTLLTVCLGGLILNYFMPYTEKVLDPILTHSSTSPTSDKDSV</sequence>
<accession>A0ABQ4KC85</accession>
<dbReference type="InterPro" id="IPR038750">
    <property type="entry name" value="YczE/YyaS-like"/>
</dbReference>
<feature type="transmembrane region" description="Helical" evidence="1">
    <location>
        <begin position="169"/>
        <end position="186"/>
    </location>
</feature>
<comment type="caution">
    <text evidence="2">The sequence shown here is derived from an EMBL/GenBank/DDBJ whole genome shotgun (WGS) entry which is preliminary data.</text>
</comment>
<protein>
    <recommendedName>
        <fullName evidence="4">YitT family protein</fullName>
    </recommendedName>
</protein>
<keyword evidence="1" id="KW-1133">Transmembrane helix</keyword>
<feature type="transmembrane region" description="Helical" evidence="1">
    <location>
        <begin position="33"/>
        <end position="58"/>
    </location>
</feature>
<dbReference type="PANTHER" id="PTHR40078:SF1">
    <property type="entry name" value="INTEGRAL MEMBRANE PROTEIN"/>
    <property type="match status" value="1"/>
</dbReference>
<dbReference type="Proteomes" id="UP000680279">
    <property type="component" value="Unassembled WGS sequence"/>
</dbReference>
<feature type="transmembrane region" description="Helical" evidence="1">
    <location>
        <begin position="99"/>
        <end position="122"/>
    </location>
</feature>
<keyword evidence="1" id="KW-0472">Membrane</keyword>
<dbReference type="RefSeq" id="WP_212963978.1">
    <property type="nucleotide sequence ID" value="NZ_BOQT01000030.1"/>
</dbReference>
<reference evidence="2 3" key="1">
    <citation type="submission" date="2021-03" db="EMBL/GenBank/DDBJ databases">
        <title>Antimicrobial resistance genes in bacteria isolated from Japanese honey, and their potential for conferring macrolide and lincosamide resistance in the American foulbrood pathogen Paenibacillus larvae.</title>
        <authorList>
            <person name="Okamoto M."/>
            <person name="Kumagai M."/>
            <person name="Kanamori H."/>
            <person name="Takamatsu D."/>
        </authorList>
    </citation>
    <scope>NUCLEOTIDE SEQUENCE [LARGE SCALE GENOMIC DNA]</scope>
    <source>
        <strain evidence="2 3">J1TS3</strain>
    </source>
</reference>
<evidence type="ECO:0000313" key="3">
    <source>
        <dbReference type="Proteomes" id="UP000680279"/>
    </source>
</evidence>
<dbReference type="PANTHER" id="PTHR40078">
    <property type="entry name" value="INTEGRAL MEMBRANE PROTEIN-RELATED"/>
    <property type="match status" value="1"/>
</dbReference>
<gene>
    <name evidence="2" type="primary">yyaS</name>
    <name evidence="2" type="ORF">J1TS3_44560</name>
</gene>
<keyword evidence="3" id="KW-1185">Reference proteome</keyword>
<evidence type="ECO:0000256" key="1">
    <source>
        <dbReference type="SAM" id="Phobius"/>
    </source>
</evidence>
<dbReference type="Pfam" id="PF19700">
    <property type="entry name" value="DUF6198"/>
    <property type="match status" value="1"/>
</dbReference>
<proteinExistence type="predicted"/>
<name>A0ABQ4KC85_9BACI</name>